<dbReference type="PANTHER" id="PTHR14087">
    <property type="entry name" value="THYMOCYTE NUCLEAR PROTEIN 1"/>
    <property type="match status" value="1"/>
</dbReference>
<dbReference type="PaxDb" id="2903-EOD41635"/>
<protein>
    <recommendedName>
        <fullName evidence="3">EVE domain-containing protein</fullName>
    </recommendedName>
</protein>
<dbReference type="InterPro" id="IPR002740">
    <property type="entry name" value="EVE_domain"/>
</dbReference>
<evidence type="ECO:0000256" key="1">
    <source>
        <dbReference type="ARBA" id="ARBA00004123"/>
    </source>
</evidence>
<dbReference type="GO" id="GO:0005634">
    <property type="term" value="C:nucleus"/>
    <property type="evidence" value="ECO:0007669"/>
    <property type="project" value="UniProtKB-SubCell"/>
</dbReference>
<reference evidence="4" key="2">
    <citation type="submission" date="2024-10" db="UniProtKB">
        <authorList>
            <consortium name="EnsemblProtists"/>
        </authorList>
    </citation>
    <scope>IDENTIFICATION</scope>
</reference>
<dbReference type="GeneID" id="17286905"/>
<dbReference type="InterPro" id="IPR047197">
    <property type="entry name" value="THYN1-like_EVE"/>
</dbReference>
<dbReference type="InterPro" id="IPR052181">
    <property type="entry name" value="5hmC_binding"/>
</dbReference>
<comment type="subcellular location">
    <subcellularLocation>
        <location evidence="1">Nucleus</location>
    </subcellularLocation>
</comment>
<dbReference type="PANTHER" id="PTHR14087:SF7">
    <property type="entry name" value="THYMOCYTE NUCLEAR PROTEIN 1"/>
    <property type="match status" value="1"/>
</dbReference>
<dbReference type="RefSeq" id="XP_005794064.1">
    <property type="nucleotide sequence ID" value="XM_005794007.1"/>
</dbReference>
<evidence type="ECO:0000313" key="5">
    <source>
        <dbReference type="Proteomes" id="UP000013827"/>
    </source>
</evidence>
<dbReference type="SUPFAM" id="SSF88697">
    <property type="entry name" value="PUA domain-like"/>
    <property type="match status" value="1"/>
</dbReference>
<dbReference type="Gene3D" id="3.10.590.10">
    <property type="entry name" value="ph1033 like domains"/>
    <property type="match status" value="1"/>
</dbReference>
<dbReference type="InterPro" id="IPR015947">
    <property type="entry name" value="PUA-like_sf"/>
</dbReference>
<feature type="domain" description="EVE" evidence="3">
    <location>
        <begin position="1"/>
        <end position="121"/>
    </location>
</feature>
<dbReference type="EnsemblProtists" id="EOD41635">
    <property type="protein sequence ID" value="EOD41635"/>
    <property type="gene ID" value="EMIHUDRAFT_58527"/>
</dbReference>
<dbReference type="KEGG" id="ehx:EMIHUDRAFT_58527"/>
<evidence type="ECO:0000256" key="2">
    <source>
        <dbReference type="ARBA" id="ARBA00023242"/>
    </source>
</evidence>
<dbReference type="eggNOG" id="KOG3383">
    <property type="taxonomic scope" value="Eukaryota"/>
</dbReference>
<dbReference type="AlphaFoldDB" id="A0A0D3L0V0"/>
<dbReference type="Proteomes" id="UP000013827">
    <property type="component" value="Unassembled WGS sequence"/>
</dbReference>
<proteinExistence type="predicted"/>
<dbReference type="STRING" id="2903.R1FR82"/>
<dbReference type="Pfam" id="PF01878">
    <property type="entry name" value="EVE"/>
    <property type="match status" value="1"/>
</dbReference>
<keyword evidence="5" id="KW-1185">Reference proteome</keyword>
<organism evidence="4 5">
    <name type="scientific">Emiliania huxleyi (strain CCMP1516)</name>
    <dbReference type="NCBI Taxonomy" id="280463"/>
    <lineage>
        <taxon>Eukaryota</taxon>
        <taxon>Haptista</taxon>
        <taxon>Haptophyta</taxon>
        <taxon>Prymnesiophyceae</taxon>
        <taxon>Isochrysidales</taxon>
        <taxon>Noelaerhabdaceae</taxon>
        <taxon>Emiliania</taxon>
    </lineage>
</organism>
<keyword evidence="2" id="KW-0539">Nucleus</keyword>
<evidence type="ECO:0000259" key="3">
    <source>
        <dbReference type="Pfam" id="PF01878"/>
    </source>
</evidence>
<dbReference type="HOGENOM" id="CLU_041799_2_1_1"/>
<name>A0A0D3L0V0_EMIH1</name>
<dbReference type="CDD" id="cd21133">
    <property type="entry name" value="EVE"/>
    <property type="match status" value="1"/>
</dbReference>
<sequence>FWLIKSEPADYSIAALRVEGRTVWDGVRNPTARKHLRAMQVGDQCLFYHSSCKQIGVVGLATVCRAHYADPADQAWAVVDVEYQDTYRQIISLDALKQHRDGALAGMALFKMSRLSVQPVS</sequence>
<evidence type="ECO:0000313" key="4">
    <source>
        <dbReference type="EnsemblProtists" id="EOD41635"/>
    </source>
</evidence>
<reference evidence="5" key="1">
    <citation type="journal article" date="2013" name="Nature">
        <title>Pan genome of the phytoplankton Emiliania underpins its global distribution.</title>
        <authorList>
            <person name="Read B.A."/>
            <person name="Kegel J."/>
            <person name="Klute M.J."/>
            <person name="Kuo A."/>
            <person name="Lefebvre S.C."/>
            <person name="Maumus F."/>
            <person name="Mayer C."/>
            <person name="Miller J."/>
            <person name="Monier A."/>
            <person name="Salamov A."/>
            <person name="Young J."/>
            <person name="Aguilar M."/>
            <person name="Claverie J.M."/>
            <person name="Frickenhaus S."/>
            <person name="Gonzalez K."/>
            <person name="Herman E.K."/>
            <person name="Lin Y.C."/>
            <person name="Napier J."/>
            <person name="Ogata H."/>
            <person name="Sarno A.F."/>
            <person name="Shmutz J."/>
            <person name="Schroeder D."/>
            <person name="de Vargas C."/>
            <person name="Verret F."/>
            <person name="von Dassow P."/>
            <person name="Valentin K."/>
            <person name="Van de Peer Y."/>
            <person name="Wheeler G."/>
            <person name="Dacks J.B."/>
            <person name="Delwiche C.F."/>
            <person name="Dyhrman S.T."/>
            <person name="Glockner G."/>
            <person name="John U."/>
            <person name="Richards T."/>
            <person name="Worden A.Z."/>
            <person name="Zhang X."/>
            <person name="Grigoriev I.V."/>
            <person name="Allen A.E."/>
            <person name="Bidle K."/>
            <person name="Borodovsky M."/>
            <person name="Bowler C."/>
            <person name="Brownlee C."/>
            <person name="Cock J.M."/>
            <person name="Elias M."/>
            <person name="Gladyshev V.N."/>
            <person name="Groth M."/>
            <person name="Guda C."/>
            <person name="Hadaegh A."/>
            <person name="Iglesias-Rodriguez M.D."/>
            <person name="Jenkins J."/>
            <person name="Jones B.M."/>
            <person name="Lawson T."/>
            <person name="Leese F."/>
            <person name="Lindquist E."/>
            <person name="Lobanov A."/>
            <person name="Lomsadze A."/>
            <person name="Malik S.B."/>
            <person name="Marsh M.E."/>
            <person name="Mackinder L."/>
            <person name="Mock T."/>
            <person name="Mueller-Roeber B."/>
            <person name="Pagarete A."/>
            <person name="Parker M."/>
            <person name="Probert I."/>
            <person name="Quesneville H."/>
            <person name="Raines C."/>
            <person name="Rensing S.A."/>
            <person name="Riano-Pachon D.M."/>
            <person name="Richier S."/>
            <person name="Rokitta S."/>
            <person name="Shiraiwa Y."/>
            <person name="Soanes D.M."/>
            <person name="van der Giezen M."/>
            <person name="Wahlund T.M."/>
            <person name="Williams B."/>
            <person name="Wilson W."/>
            <person name="Wolfe G."/>
            <person name="Wurch L.L."/>
        </authorList>
    </citation>
    <scope>NUCLEOTIDE SEQUENCE</scope>
</reference>
<accession>A0A0D3L0V0</accession>